<name>A0A075R6J5_BRELA</name>
<dbReference type="EMBL" id="CP007806">
    <property type="protein sequence ID" value="AIG27081.1"/>
    <property type="molecule type" value="Genomic_DNA"/>
</dbReference>
<dbReference type="PROSITE" id="PS50893">
    <property type="entry name" value="ABC_TRANSPORTER_2"/>
    <property type="match status" value="2"/>
</dbReference>
<evidence type="ECO:0000256" key="4">
    <source>
        <dbReference type="ARBA" id="ARBA00022737"/>
    </source>
</evidence>
<dbReference type="Pfam" id="PF00005">
    <property type="entry name" value="ABC_tran"/>
    <property type="match status" value="2"/>
</dbReference>
<dbReference type="InterPro" id="IPR003439">
    <property type="entry name" value="ABC_transporter-like_ATP-bd"/>
</dbReference>
<dbReference type="STRING" id="1042163.BRLA_c027620"/>
<accession>A0A075R6J5</accession>
<dbReference type="PANTHER" id="PTHR43790">
    <property type="entry name" value="CARBOHYDRATE TRANSPORT ATP-BINDING PROTEIN MG119-RELATED"/>
    <property type="match status" value="1"/>
</dbReference>
<dbReference type="CDD" id="cd03215">
    <property type="entry name" value="ABC_Carb_Monos_II"/>
    <property type="match status" value="1"/>
</dbReference>
<evidence type="ECO:0000256" key="3">
    <source>
        <dbReference type="ARBA" id="ARBA00022597"/>
    </source>
</evidence>
<dbReference type="CDD" id="cd03216">
    <property type="entry name" value="ABC_Carb_Monos_I"/>
    <property type="match status" value="1"/>
</dbReference>
<proteinExistence type="predicted"/>
<dbReference type="AlphaFoldDB" id="A0A075R6J5"/>
<evidence type="ECO:0000259" key="9">
    <source>
        <dbReference type="PROSITE" id="PS50893"/>
    </source>
</evidence>
<feature type="domain" description="ABC transporter" evidence="9">
    <location>
        <begin position="4"/>
        <end position="243"/>
    </location>
</feature>
<reference evidence="10 11" key="1">
    <citation type="journal article" date="2011" name="J. Bacteriol.">
        <title>Genome sequence of Brevibacillus laterosporus LMG 15441, a pathogen of invertebrates.</title>
        <authorList>
            <person name="Djukic M."/>
            <person name="Poehlein A."/>
            <person name="Thurmer A."/>
            <person name="Daniel R."/>
        </authorList>
    </citation>
    <scope>NUCLEOTIDE SEQUENCE [LARGE SCALE GENOMIC DNA]</scope>
    <source>
        <strain evidence="10 11">LMG 15441</strain>
    </source>
</reference>
<evidence type="ECO:0000256" key="5">
    <source>
        <dbReference type="ARBA" id="ARBA00022741"/>
    </source>
</evidence>
<keyword evidence="11" id="KW-1185">Reference proteome</keyword>
<keyword evidence="1" id="KW-0813">Transport</keyword>
<dbReference type="SMART" id="SM00382">
    <property type="entry name" value="AAA"/>
    <property type="match status" value="2"/>
</dbReference>
<keyword evidence="4" id="KW-0677">Repeat</keyword>
<evidence type="ECO:0000256" key="1">
    <source>
        <dbReference type="ARBA" id="ARBA00022448"/>
    </source>
</evidence>
<keyword evidence="6 10" id="KW-0067">ATP-binding</keyword>
<evidence type="ECO:0000256" key="8">
    <source>
        <dbReference type="ARBA" id="ARBA00023136"/>
    </source>
</evidence>
<dbReference type="RefSeq" id="WP_003336078.1">
    <property type="nucleotide sequence ID" value="NZ_CP007806.1"/>
</dbReference>
<dbReference type="InterPro" id="IPR027417">
    <property type="entry name" value="P-loop_NTPase"/>
</dbReference>
<keyword evidence="2" id="KW-1003">Cell membrane</keyword>
<keyword evidence="3" id="KW-0762">Sugar transport</keyword>
<dbReference type="PANTHER" id="PTHR43790:SF3">
    <property type="entry name" value="D-ALLOSE IMPORT ATP-BINDING PROTEIN ALSA-RELATED"/>
    <property type="match status" value="1"/>
</dbReference>
<dbReference type="InterPro" id="IPR017871">
    <property type="entry name" value="ABC_transporter-like_CS"/>
</dbReference>
<organism evidence="10 11">
    <name type="scientific">Brevibacillus laterosporus LMG 15441</name>
    <dbReference type="NCBI Taxonomy" id="1042163"/>
    <lineage>
        <taxon>Bacteria</taxon>
        <taxon>Bacillati</taxon>
        <taxon>Bacillota</taxon>
        <taxon>Bacilli</taxon>
        <taxon>Bacillales</taxon>
        <taxon>Paenibacillaceae</taxon>
        <taxon>Brevibacillus</taxon>
    </lineage>
</organism>
<evidence type="ECO:0000313" key="10">
    <source>
        <dbReference type="EMBL" id="AIG27081.1"/>
    </source>
</evidence>
<feature type="domain" description="ABC transporter" evidence="9">
    <location>
        <begin position="253"/>
        <end position="497"/>
    </location>
</feature>
<dbReference type="InterPro" id="IPR003593">
    <property type="entry name" value="AAA+_ATPase"/>
</dbReference>
<gene>
    <name evidence="10" type="primary">mglA_1</name>
    <name evidence="10" type="ORF">BRLA_c027620</name>
</gene>
<dbReference type="GO" id="GO:0005524">
    <property type="term" value="F:ATP binding"/>
    <property type="evidence" value="ECO:0007669"/>
    <property type="project" value="UniProtKB-KW"/>
</dbReference>
<dbReference type="KEGG" id="blr:BRLA_c027620"/>
<dbReference type="PROSITE" id="PS00211">
    <property type="entry name" value="ABC_TRANSPORTER_1"/>
    <property type="match status" value="1"/>
</dbReference>
<evidence type="ECO:0000256" key="7">
    <source>
        <dbReference type="ARBA" id="ARBA00022967"/>
    </source>
</evidence>
<dbReference type="HOGENOM" id="CLU_000604_92_3_9"/>
<dbReference type="Proteomes" id="UP000005850">
    <property type="component" value="Chromosome"/>
</dbReference>
<dbReference type="SUPFAM" id="SSF52540">
    <property type="entry name" value="P-loop containing nucleoside triphosphate hydrolases"/>
    <property type="match status" value="2"/>
</dbReference>
<protein>
    <submittedName>
        <fullName evidence="10">Galactose/methyl galactoside import ATP-binding protein MglA</fullName>
        <ecNumber evidence="10">3.6.3.17</ecNumber>
    </submittedName>
</protein>
<keyword evidence="10" id="KW-0378">Hydrolase</keyword>
<evidence type="ECO:0000256" key="2">
    <source>
        <dbReference type="ARBA" id="ARBA00022475"/>
    </source>
</evidence>
<evidence type="ECO:0000256" key="6">
    <source>
        <dbReference type="ARBA" id="ARBA00022840"/>
    </source>
</evidence>
<sequence length="497" mass="54028">MTALEMKGIKKAFRSVPALRGVDFTVRPGEVHALLGANGAGKSTLMKIMTGAYALDAGQIFIDGKEVSLTEPQDAKAHGIQCVYQEVDTALIGYGSVAENILLEGFVERGRSPFINWRSLEETAAQALKRLGLDIPVQKKVEELTLSEKQLVLLAKAIAQKAKIIILDEPTAPLSQAETVQLFQIIKQLRAQGIGIVFISHRMPEVFKISNRITVLRDGELVLCKQAKETNPHEVITSMLGKALSQEYPKEQVKIGERLLTCKNVVAGSQVRNLSFTVHEGEIVGIAGLVGAGKSELARVLFGADPLTSGEVYKRGKKLKCTSPKVAVDEGIALIPEERRREGIMAEESVAVNLTMTTLHNYSRFGFLRSLLVNEAVKGLIQALQIKVANPQLPIGSLSGGNQQKVVIGKWLATEADIFILDEPTKGVDVGAKSEIYRIIGNLAKNGKGIVYLSCEFEELVGIADRILVMYDGSFVKELSRSQATVETIMYYASGGQ</sequence>
<keyword evidence="8" id="KW-0472">Membrane</keyword>
<dbReference type="InterPro" id="IPR050107">
    <property type="entry name" value="ABC_carbohydrate_import_ATPase"/>
</dbReference>
<keyword evidence="7" id="KW-1278">Translocase</keyword>
<dbReference type="eggNOG" id="COG1129">
    <property type="taxonomic scope" value="Bacteria"/>
</dbReference>
<dbReference type="Gene3D" id="3.40.50.300">
    <property type="entry name" value="P-loop containing nucleotide triphosphate hydrolases"/>
    <property type="match status" value="2"/>
</dbReference>
<dbReference type="GO" id="GO:0016887">
    <property type="term" value="F:ATP hydrolysis activity"/>
    <property type="evidence" value="ECO:0007669"/>
    <property type="project" value="InterPro"/>
</dbReference>
<evidence type="ECO:0000313" key="11">
    <source>
        <dbReference type="Proteomes" id="UP000005850"/>
    </source>
</evidence>
<dbReference type="EC" id="3.6.3.17" evidence="10"/>
<keyword evidence="5" id="KW-0547">Nucleotide-binding</keyword>